<organism evidence="5 6">
    <name type="scientific">Pseudaquabacterium pictum</name>
    <dbReference type="NCBI Taxonomy" id="2315236"/>
    <lineage>
        <taxon>Bacteria</taxon>
        <taxon>Pseudomonadati</taxon>
        <taxon>Pseudomonadota</taxon>
        <taxon>Betaproteobacteria</taxon>
        <taxon>Burkholderiales</taxon>
        <taxon>Sphaerotilaceae</taxon>
        <taxon>Pseudaquabacterium</taxon>
    </lineage>
</organism>
<name>A0A480AWC3_9BURK</name>
<feature type="chain" id="PRO_5019864806" description="Transglycosylase SLT domain-containing protein" evidence="3">
    <location>
        <begin position="29"/>
        <end position="348"/>
    </location>
</feature>
<dbReference type="AlphaFoldDB" id="A0A480AWC3"/>
<dbReference type="InterPro" id="IPR008258">
    <property type="entry name" value="Transglycosylase_SLT_dom_1"/>
</dbReference>
<dbReference type="SMART" id="SM00671">
    <property type="entry name" value="SEL1"/>
    <property type="match status" value="2"/>
</dbReference>
<feature type="domain" description="Transglycosylase SLT" evidence="4">
    <location>
        <begin position="207"/>
        <end position="297"/>
    </location>
</feature>
<dbReference type="InterPro" id="IPR006597">
    <property type="entry name" value="Sel1-like"/>
</dbReference>
<evidence type="ECO:0000313" key="5">
    <source>
        <dbReference type="EMBL" id="GCL65220.1"/>
    </source>
</evidence>
<protein>
    <recommendedName>
        <fullName evidence="4">Transglycosylase SLT domain-containing protein</fullName>
    </recommendedName>
</protein>
<dbReference type="Proteomes" id="UP000301751">
    <property type="component" value="Unassembled WGS sequence"/>
</dbReference>
<dbReference type="InterPro" id="IPR023346">
    <property type="entry name" value="Lysozyme-like_dom_sf"/>
</dbReference>
<evidence type="ECO:0000256" key="1">
    <source>
        <dbReference type="ARBA" id="ARBA00007734"/>
    </source>
</evidence>
<evidence type="ECO:0000256" key="3">
    <source>
        <dbReference type="SAM" id="SignalP"/>
    </source>
</evidence>
<comment type="similarity">
    <text evidence="1">Belongs to the transglycosylase Slt family.</text>
</comment>
<evidence type="ECO:0000313" key="6">
    <source>
        <dbReference type="Proteomes" id="UP000301751"/>
    </source>
</evidence>
<dbReference type="GO" id="GO:0008933">
    <property type="term" value="F:peptidoglycan lytic transglycosylase activity"/>
    <property type="evidence" value="ECO:0007669"/>
    <property type="project" value="InterPro"/>
</dbReference>
<dbReference type="PANTHER" id="PTHR37423">
    <property type="entry name" value="SOLUBLE LYTIC MUREIN TRANSGLYCOSYLASE-RELATED"/>
    <property type="match status" value="1"/>
</dbReference>
<dbReference type="GO" id="GO:0016020">
    <property type="term" value="C:membrane"/>
    <property type="evidence" value="ECO:0007669"/>
    <property type="project" value="InterPro"/>
</dbReference>
<proteinExistence type="inferred from homology"/>
<keyword evidence="6" id="KW-1185">Reference proteome</keyword>
<evidence type="ECO:0000259" key="4">
    <source>
        <dbReference type="Pfam" id="PF01464"/>
    </source>
</evidence>
<reference evidence="6" key="1">
    <citation type="submission" date="2019-03" db="EMBL/GenBank/DDBJ databases">
        <title>Aquabacterium pictum sp.nov., the first bacteriochlorophyll a-containing freshwater bacterium in the genus Aquabacterium of the class Betaproteobacteria.</title>
        <authorList>
            <person name="Hirose S."/>
            <person name="Tank M."/>
            <person name="Hara E."/>
            <person name="Tamaki H."/>
            <person name="Takaichi S."/>
            <person name="Haruta S."/>
            <person name="Hanada S."/>
        </authorList>
    </citation>
    <scope>NUCLEOTIDE SEQUENCE [LARGE SCALE GENOMIC DNA]</scope>
    <source>
        <strain evidence="6">W35</strain>
    </source>
</reference>
<dbReference type="InterPro" id="IPR000189">
    <property type="entry name" value="Transglyc_AS"/>
</dbReference>
<dbReference type="PROSITE" id="PS00922">
    <property type="entry name" value="TRANSGLYCOSYLASE"/>
    <property type="match status" value="1"/>
</dbReference>
<comment type="caution">
    <text evidence="5">The sequence shown here is derived from an EMBL/GenBank/DDBJ whole genome shotgun (WGS) entry which is preliminary data.</text>
</comment>
<sequence>MPVRLRCTALLQQALLVLAVAAAAPAAAQTGNLDSQLAAGLQALPAPLVAPKPPLSQVVPSQVLRWREEAQALEHGENGMPRDPARAATLYCQASQHGDAEAQFSLAWMLTNGRGIERDDAQAAHLFLAAAEQGMPQAQRMMQSLGTPRGEPPPCLQPMAVQAPTPPAPPVQLAARQPQRPAPPPPEPLPANAPEPIVNFVKLVAPEFNLSPQLVLAIINTESNFNPNAVSPKNAQGLMQLIPDTAARFKVRNILDPAQNIRGGMAYLRWLMAYYQGNVVLVAAAYNAGEGAVNRYRGVPPYAETLNYVRKVLAQVNRVVHPFDASVTAPSPALPLMRVAGAAPVVRR</sequence>
<dbReference type="Pfam" id="PF01464">
    <property type="entry name" value="SLT"/>
    <property type="match status" value="1"/>
</dbReference>
<feature type="compositionally biased region" description="Pro residues" evidence="2">
    <location>
        <begin position="180"/>
        <end position="193"/>
    </location>
</feature>
<dbReference type="RefSeq" id="WP_137734933.1">
    <property type="nucleotide sequence ID" value="NZ_BJCL01000014.1"/>
</dbReference>
<dbReference type="SUPFAM" id="SSF81901">
    <property type="entry name" value="HCP-like"/>
    <property type="match status" value="1"/>
</dbReference>
<evidence type="ECO:0000256" key="2">
    <source>
        <dbReference type="SAM" id="MobiDB-lite"/>
    </source>
</evidence>
<dbReference type="CDD" id="cd00254">
    <property type="entry name" value="LT-like"/>
    <property type="match status" value="1"/>
</dbReference>
<keyword evidence="3" id="KW-0732">Signal</keyword>
<gene>
    <name evidence="5" type="ORF">AQPW35_43010</name>
</gene>
<dbReference type="Gene3D" id="1.25.40.10">
    <property type="entry name" value="Tetratricopeptide repeat domain"/>
    <property type="match status" value="1"/>
</dbReference>
<dbReference type="EMBL" id="BJCL01000014">
    <property type="protein sequence ID" value="GCL65220.1"/>
    <property type="molecule type" value="Genomic_DNA"/>
</dbReference>
<dbReference type="SUPFAM" id="SSF53955">
    <property type="entry name" value="Lysozyme-like"/>
    <property type="match status" value="1"/>
</dbReference>
<dbReference type="InterPro" id="IPR011990">
    <property type="entry name" value="TPR-like_helical_dom_sf"/>
</dbReference>
<dbReference type="Gene3D" id="1.10.530.10">
    <property type="match status" value="1"/>
</dbReference>
<feature type="signal peptide" evidence="3">
    <location>
        <begin position="1"/>
        <end position="28"/>
    </location>
</feature>
<dbReference type="PANTHER" id="PTHR37423:SF2">
    <property type="entry name" value="MEMBRANE-BOUND LYTIC MUREIN TRANSGLYCOSYLASE C"/>
    <property type="match status" value="1"/>
</dbReference>
<accession>A0A480AWC3</accession>
<dbReference type="Pfam" id="PF08238">
    <property type="entry name" value="Sel1"/>
    <property type="match status" value="2"/>
</dbReference>
<feature type="region of interest" description="Disordered" evidence="2">
    <location>
        <begin position="162"/>
        <end position="193"/>
    </location>
</feature>
<dbReference type="GO" id="GO:0000270">
    <property type="term" value="P:peptidoglycan metabolic process"/>
    <property type="evidence" value="ECO:0007669"/>
    <property type="project" value="InterPro"/>
</dbReference>
<dbReference type="OrthoDB" id="9815002at2"/>